<dbReference type="Pfam" id="PF04463">
    <property type="entry name" value="2-thiour_desulf"/>
    <property type="match status" value="1"/>
</dbReference>
<comment type="caution">
    <text evidence="1">The sequence shown here is derived from an EMBL/GenBank/DDBJ whole genome shotgun (WGS) entry which is preliminary data.</text>
</comment>
<dbReference type="InterPro" id="IPR007553">
    <property type="entry name" value="2-thiour_desulf"/>
</dbReference>
<sequence length="162" mass="16632">MSAKILISACLLGRPVRYDGKGKPLDHPAIARWKAQGRLVGFCPEQAGGLPTPRPPAEIEGGLSGEDVLSGRGRVIEVTGGDVTAAFIAGAEQAVAYAKAQGCPFALLIDGSLSCGSGFLYDGRFSGGTHAGEGVTAALLRRAGVAVFSDREIAQLEALLPQ</sequence>
<protein>
    <submittedName>
        <fullName evidence="1">Uncharacterized protein YbbK (DUF523 family)</fullName>
    </submittedName>
</protein>
<dbReference type="PANTHER" id="PTHR30087:SF1">
    <property type="entry name" value="HYPOTHETICAL CYTOSOLIC PROTEIN"/>
    <property type="match status" value="1"/>
</dbReference>
<dbReference type="PANTHER" id="PTHR30087">
    <property type="entry name" value="INNER MEMBRANE PROTEIN"/>
    <property type="match status" value="1"/>
</dbReference>
<keyword evidence="2" id="KW-1185">Reference proteome</keyword>
<gene>
    <name evidence="1" type="ORF">J2Z17_001818</name>
</gene>
<accession>A0ABS4DXN9</accession>
<dbReference type="RefSeq" id="WP_209944045.1">
    <property type="nucleotide sequence ID" value="NZ_JAGGJU010000004.1"/>
</dbReference>
<dbReference type="Proteomes" id="UP000759443">
    <property type="component" value="Unassembled WGS sequence"/>
</dbReference>
<evidence type="ECO:0000313" key="1">
    <source>
        <dbReference type="EMBL" id="MBP1850384.1"/>
    </source>
</evidence>
<dbReference type="EMBL" id="JAGGJU010000004">
    <property type="protein sequence ID" value="MBP1850384.1"/>
    <property type="molecule type" value="Genomic_DNA"/>
</dbReference>
<reference evidence="1 2" key="1">
    <citation type="submission" date="2021-03" db="EMBL/GenBank/DDBJ databases">
        <title>Genomic Encyclopedia of Type Strains, Phase IV (KMG-IV): sequencing the most valuable type-strain genomes for metagenomic binning, comparative biology and taxonomic classification.</title>
        <authorList>
            <person name="Goeker M."/>
        </authorList>
    </citation>
    <scope>NUCLEOTIDE SEQUENCE [LARGE SCALE GENOMIC DNA]</scope>
    <source>
        <strain evidence="1 2">DSM 21600</strain>
    </source>
</reference>
<name>A0ABS4DXN9_9HYPH</name>
<organism evidence="1 2">
    <name type="scientific">Rhizobium halophytocola</name>
    <dbReference type="NCBI Taxonomy" id="735519"/>
    <lineage>
        <taxon>Bacteria</taxon>
        <taxon>Pseudomonadati</taxon>
        <taxon>Pseudomonadota</taxon>
        <taxon>Alphaproteobacteria</taxon>
        <taxon>Hyphomicrobiales</taxon>
        <taxon>Rhizobiaceae</taxon>
        <taxon>Rhizobium/Agrobacterium group</taxon>
        <taxon>Rhizobium</taxon>
    </lineage>
</organism>
<evidence type="ECO:0000313" key="2">
    <source>
        <dbReference type="Proteomes" id="UP000759443"/>
    </source>
</evidence>
<proteinExistence type="predicted"/>